<evidence type="ECO:0000313" key="1">
    <source>
        <dbReference type="EMBL" id="MCI29135.1"/>
    </source>
</evidence>
<feature type="non-terminal residue" evidence="1">
    <location>
        <position position="1"/>
    </location>
</feature>
<dbReference type="GO" id="GO:0032259">
    <property type="term" value="P:methylation"/>
    <property type="evidence" value="ECO:0007669"/>
    <property type="project" value="UniProtKB-KW"/>
</dbReference>
<keyword evidence="1" id="KW-0489">Methyltransferase</keyword>
<dbReference type="AlphaFoldDB" id="A0A392R0Q3"/>
<feature type="non-terminal residue" evidence="1">
    <location>
        <position position="134"/>
    </location>
</feature>
<evidence type="ECO:0000313" key="2">
    <source>
        <dbReference type="Proteomes" id="UP000265520"/>
    </source>
</evidence>
<keyword evidence="1" id="KW-0808">Transferase</keyword>
<dbReference type="GO" id="GO:0008168">
    <property type="term" value="F:methyltransferase activity"/>
    <property type="evidence" value="ECO:0007669"/>
    <property type="project" value="UniProtKB-KW"/>
</dbReference>
<organism evidence="1 2">
    <name type="scientific">Trifolium medium</name>
    <dbReference type="NCBI Taxonomy" id="97028"/>
    <lineage>
        <taxon>Eukaryota</taxon>
        <taxon>Viridiplantae</taxon>
        <taxon>Streptophyta</taxon>
        <taxon>Embryophyta</taxon>
        <taxon>Tracheophyta</taxon>
        <taxon>Spermatophyta</taxon>
        <taxon>Magnoliopsida</taxon>
        <taxon>eudicotyledons</taxon>
        <taxon>Gunneridae</taxon>
        <taxon>Pentapetalae</taxon>
        <taxon>rosids</taxon>
        <taxon>fabids</taxon>
        <taxon>Fabales</taxon>
        <taxon>Fabaceae</taxon>
        <taxon>Papilionoideae</taxon>
        <taxon>50 kb inversion clade</taxon>
        <taxon>NPAAA clade</taxon>
        <taxon>Hologalegina</taxon>
        <taxon>IRL clade</taxon>
        <taxon>Trifolieae</taxon>
        <taxon>Trifolium</taxon>
    </lineage>
</organism>
<accession>A0A392R0Q3</accession>
<dbReference type="EMBL" id="LXQA010170490">
    <property type="protein sequence ID" value="MCI29135.1"/>
    <property type="molecule type" value="Genomic_DNA"/>
</dbReference>
<sequence>FPLESITSNNLQKHCAEQGEQKDVIEVSDLKSGRLCSEGNFQDGHYVDLPLESITSNNLQKHYAEQGAVNCVFDARHSEVCLESDFVTGLLVDYNQENEPEEIMRNADSSPRVVEKCDALDGMDANSSRQISPS</sequence>
<protein>
    <submittedName>
        <fullName evidence="1">Histone-lysine N-methyltransferase ASHH2-like</fullName>
    </submittedName>
</protein>
<dbReference type="Proteomes" id="UP000265520">
    <property type="component" value="Unassembled WGS sequence"/>
</dbReference>
<keyword evidence="2" id="KW-1185">Reference proteome</keyword>
<comment type="caution">
    <text evidence="1">The sequence shown here is derived from an EMBL/GenBank/DDBJ whole genome shotgun (WGS) entry which is preliminary data.</text>
</comment>
<name>A0A392R0Q3_9FABA</name>
<reference evidence="1 2" key="1">
    <citation type="journal article" date="2018" name="Front. Plant Sci.">
        <title>Red Clover (Trifolium pratense) and Zigzag Clover (T. medium) - A Picture of Genomic Similarities and Differences.</title>
        <authorList>
            <person name="Dluhosova J."/>
            <person name="Istvanek J."/>
            <person name="Nedelnik J."/>
            <person name="Repkova J."/>
        </authorList>
    </citation>
    <scope>NUCLEOTIDE SEQUENCE [LARGE SCALE GENOMIC DNA]</scope>
    <source>
        <strain evidence="2">cv. 10/8</strain>
        <tissue evidence="1">Leaf</tissue>
    </source>
</reference>
<proteinExistence type="predicted"/>